<feature type="transmembrane region" description="Helical" evidence="4">
    <location>
        <begin position="249"/>
        <end position="268"/>
    </location>
</feature>
<dbReference type="InterPro" id="IPR011701">
    <property type="entry name" value="MFS"/>
</dbReference>
<dbReference type="Proteomes" id="UP000179243">
    <property type="component" value="Unassembled WGS sequence"/>
</dbReference>
<feature type="transmembrane region" description="Helical" evidence="4">
    <location>
        <begin position="288"/>
        <end position="313"/>
    </location>
</feature>
<protein>
    <submittedName>
        <fullName evidence="6">ABC transporter permease</fullName>
    </submittedName>
</protein>
<dbReference type="InterPro" id="IPR020846">
    <property type="entry name" value="MFS_dom"/>
</dbReference>
<gene>
    <name evidence="6" type="ORF">A2519_04060</name>
</gene>
<feature type="transmembrane region" description="Helical" evidence="4">
    <location>
        <begin position="358"/>
        <end position="383"/>
    </location>
</feature>
<keyword evidence="1 4" id="KW-0812">Transmembrane</keyword>
<dbReference type="Gene3D" id="1.20.1250.20">
    <property type="entry name" value="MFS general substrate transporter like domains"/>
    <property type="match status" value="2"/>
</dbReference>
<dbReference type="GO" id="GO:0022857">
    <property type="term" value="F:transmembrane transporter activity"/>
    <property type="evidence" value="ECO:0007669"/>
    <property type="project" value="InterPro"/>
</dbReference>
<evidence type="ECO:0000259" key="5">
    <source>
        <dbReference type="PROSITE" id="PS50850"/>
    </source>
</evidence>
<evidence type="ECO:0000313" key="6">
    <source>
        <dbReference type="EMBL" id="OGK05833.1"/>
    </source>
</evidence>
<feature type="transmembrane region" description="Helical" evidence="4">
    <location>
        <begin position="167"/>
        <end position="185"/>
    </location>
</feature>
<dbReference type="Pfam" id="PF07690">
    <property type="entry name" value="MFS_1"/>
    <property type="match status" value="1"/>
</dbReference>
<accession>A0A1F7FGT6</accession>
<dbReference type="PROSITE" id="PS50850">
    <property type="entry name" value="MFS"/>
    <property type="match status" value="1"/>
</dbReference>
<feature type="transmembrane region" description="Helical" evidence="4">
    <location>
        <begin position="33"/>
        <end position="58"/>
    </location>
</feature>
<feature type="domain" description="Major facilitator superfamily (MFS) profile" evidence="5">
    <location>
        <begin position="9"/>
        <end position="388"/>
    </location>
</feature>
<evidence type="ECO:0000256" key="2">
    <source>
        <dbReference type="ARBA" id="ARBA00022989"/>
    </source>
</evidence>
<dbReference type="EMBL" id="MFYX01000046">
    <property type="protein sequence ID" value="OGK05833.1"/>
    <property type="molecule type" value="Genomic_DNA"/>
</dbReference>
<organism evidence="6 7">
    <name type="scientific">Candidatus Raymondbacteria bacterium RIFOXYD12_FULL_49_13</name>
    <dbReference type="NCBI Taxonomy" id="1817890"/>
    <lineage>
        <taxon>Bacteria</taxon>
        <taxon>Raymondiibacteriota</taxon>
    </lineage>
</organism>
<keyword evidence="2 4" id="KW-1133">Transmembrane helix</keyword>
<dbReference type="AlphaFoldDB" id="A0A1F7FGT6"/>
<feature type="transmembrane region" description="Helical" evidence="4">
    <location>
        <begin position="79"/>
        <end position="101"/>
    </location>
</feature>
<dbReference type="InterPro" id="IPR036259">
    <property type="entry name" value="MFS_trans_sf"/>
</dbReference>
<evidence type="ECO:0000256" key="4">
    <source>
        <dbReference type="SAM" id="Phobius"/>
    </source>
</evidence>
<dbReference type="SUPFAM" id="SSF103473">
    <property type="entry name" value="MFS general substrate transporter"/>
    <property type="match status" value="1"/>
</dbReference>
<feature type="transmembrane region" description="Helical" evidence="4">
    <location>
        <begin position="143"/>
        <end position="160"/>
    </location>
</feature>
<keyword evidence="3 4" id="KW-0472">Membrane</keyword>
<evidence type="ECO:0000256" key="3">
    <source>
        <dbReference type="ARBA" id="ARBA00023136"/>
    </source>
</evidence>
<name>A0A1F7FGT6_UNCRA</name>
<evidence type="ECO:0000313" key="7">
    <source>
        <dbReference type="Proteomes" id="UP000179243"/>
    </source>
</evidence>
<evidence type="ECO:0000256" key="1">
    <source>
        <dbReference type="ARBA" id="ARBA00022692"/>
    </source>
</evidence>
<proteinExistence type="predicted"/>
<dbReference type="PANTHER" id="PTHR23518:SF2">
    <property type="entry name" value="MAJOR FACILITATOR SUPERFAMILY TRANSPORTER"/>
    <property type="match status" value="1"/>
</dbReference>
<dbReference type="PANTHER" id="PTHR23518">
    <property type="entry name" value="C-METHYLTRANSFERASE"/>
    <property type="match status" value="1"/>
</dbReference>
<feature type="transmembrane region" description="Helical" evidence="4">
    <location>
        <begin position="334"/>
        <end position="352"/>
    </location>
</feature>
<sequence>MVKRILTFNVIVLSLVSMFTDIASEMLYPIMPIFLKSIGFSVVLIGVLEGFAEAVAGLSKGYFGRLSDLSGKRVRFVRMGYLLSALSKPLLAAFTWPLWIFGARTLDRLGKGVRTASRDALLSDEATPETKGRVFGFHRSLDTLGAAIGPFLALGFLFYYPGQYSKLFLLAFVPGCLAVALTLLLREKPHEAAESSSRPKIGDFITFWVKSSPTYKRLVSGLLFFALFNSSDAFLLLRMKQAGLNDTSVIGIYIFYNLIFALGAYPLGSLADKIGLKKVLVGGMGVFAVVYAGMAVNTTVFGFIGLLLFYGIYAAATEGVSKAWISNITDKKETATAIGTYTAFQSVCTLIASSLAGAIWYFFGPAATFMVSAIAAALAMAYISRAQV</sequence>
<feature type="transmembrane region" description="Helical" evidence="4">
    <location>
        <begin position="218"/>
        <end position="237"/>
    </location>
</feature>
<comment type="caution">
    <text evidence="6">The sequence shown here is derived from an EMBL/GenBank/DDBJ whole genome shotgun (WGS) entry which is preliminary data.</text>
</comment>
<reference evidence="6 7" key="1">
    <citation type="journal article" date="2016" name="Nat. Commun.">
        <title>Thousands of microbial genomes shed light on interconnected biogeochemical processes in an aquifer system.</title>
        <authorList>
            <person name="Anantharaman K."/>
            <person name="Brown C.T."/>
            <person name="Hug L.A."/>
            <person name="Sharon I."/>
            <person name="Castelle C.J."/>
            <person name="Probst A.J."/>
            <person name="Thomas B.C."/>
            <person name="Singh A."/>
            <person name="Wilkins M.J."/>
            <person name="Karaoz U."/>
            <person name="Brodie E.L."/>
            <person name="Williams K.H."/>
            <person name="Hubbard S.S."/>
            <person name="Banfield J.F."/>
        </authorList>
    </citation>
    <scope>NUCLEOTIDE SEQUENCE [LARGE SCALE GENOMIC DNA]</scope>
</reference>
<dbReference type="CDD" id="cd17370">
    <property type="entry name" value="MFS_MJ1317_like"/>
    <property type="match status" value="1"/>
</dbReference>